<reference evidence="1 2" key="1">
    <citation type="submission" date="2021-05" db="EMBL/GenBank/DDBJ databases">
        <title>Comparative genomic studies on the polysaccharide-degrading batcterial strains of the Flammeovirga genus.</title>
        <authorList>
            <person name="Zewei F."/>
            <person name="Zheng Z."/>
            <person name="Yu L."/>
            <person name="Ruyue G."/>
            <person name="Yanhong M."/>
            <person name="Yuanyuan C."/>
            <person name="Jingyan G."/>
            <person name="Wenjun H."/>
        </authorList>
    </citation>
    <scope>NUCLEOTIDE SEQUENCE [LARGE SCALE GENOMIC DNA]</scope>
    <source>
        <strain evidence="1 2">NBRC:100898</strain>
    </source>
</reference>
<dbReference type="SUPFAM" id="SSF51445">
    <property type="entry name" value="(Trans)glycosidases"/>
    <property type="match status" value="1"/>
</dbReference>
<dbReference type="Proteomes" id="UP000678679">
    <property type="component" value="Chromosome 1"/>
</dbReference>
<dbReference type="AlphaFoldDB" id="A0AAX1N2E3"/>
<name>A0AAX1N2E3_9BACT</name>
<dbReference type="EMBL" id="CP076132">
    <property type="protein sequence ID" value="QWG01753.1"/>
    <property type="molecule type" value="Genomic_DNA"/>
</dbReference>
<keyword evidence="2" id="KW-1185">Reference proteome</keyword>
<organism evidence="1 2">
    <name type="scientific">Flammeovirga yaeyamensis</name>
    <dbReference type="NCBI Taxonomy" id="367791"/>
    <lineage>
        <taxon>Bacteria</taxon>
        <taxon>Pseudomonadati</taxon>
        <taxon>Bacteroidota</taxon>
        <taxon>Cytophagia</taxon>
        <taxon>Cytophagales</taxon>
        <taxon>Flammeovirgaceae</taxon>
        <taxon>Flammeovirga</taxon>
    </lineage>
</organism>
<gene>
    <name evidence="1" type="ORF">KMW28_19245</name>
</gene>
<accession>A0AAX1N2E3</accession>
<evidence type="ECO:0000313" key="2">
    <source>
        <dbReference type="Proteomes" id="UP000678679"/>
    </source>
</evidence>
<evidence type="ECO:0008006" key="3">
    <source>
        <dbReference type="Google" id="ProtNLM"/>
    </source>
</evidence>
<dbReference type="RefSeq" id="WP_169665985.1">
    <property type="nucleotide sequence ID" value="NZ_CP076132.1"/>
</dbReference>
<proteinExistence type="predicted"/>
<evidence type="ECO:0000313" key="1">
    <source>
        <dbReference type="EMBL" id="QWG01753.1"/>
    </source>
</evidence>
<dbReference type="InterPro" id="IPR017853">
    <property type="entry name" value="GH"/>
</dbReference>
<dbReference type="PROSITE" id="PS51257">
    <property type="entry name" value="PROKAR_LIPOPROTEIN"/>
    <property type="match status" value="1"/>
</dbReference>
<dbReference type="Gene3D" id="3.20.20.80">
    <property type="entry name" value="Glycosidases"/>
    <property type="match status" value="2"/>
</dbReference>
<sequence length="476" mass="55287">MNQLLKVGIGLLIINVLFSCEKKVHDEPFKVEVRKKIYPGNGQPSYLGDWELMDTQTLDHLDLNKLKTTKLDKYGGEIEQKFESTGYFRTQKIDGRWWIIDPLGHKYIHKAVNSINKGKSDRNKEAFRTLYATTSNWMEATADLLWQNGFNGMGSWSNYKAIQTNNSEKGTHISYTVNLSLMGKYGKKRGGTYAVPGHLGYPNNAPFIFDKGFEEFCFEFVKNELPKYKNDDNLLGYFTDNEMPFKRNILDGYLKNDPSDEGYIAAKNWLEENSISKGEIDDAIRDQFLAYTISTYMEVVTNAIKAVDPNHLILGIRLYTSEKNNESFMTAYGKYVDVVSVNYYHRWTPKQEEMNDWEKWTQKPFMITEWYTKSDDTGLPNNAGAGWVVKTQNDRGLFYQNYTLGLMKNKNCVGWHWFKYIDNDPTMKNAELSNTDSNKGIIDYKYEPYQDLMIKMKDLNERVYALIQSFDQESNI</sequence>
<dbReference type="KEGG" id="fya:KMW28_19245"/>
<protein>
    <recommendedName>
        <fullName evidence="3">Agarase</fullName>
    </recommendedName>
</protein>